<evidence type="ECO:0000256" key="1">
    <source>
        <dbReference type="ARBA" id="ARBA00000085"/>
    </source>
</evidence>
<dbReference type="PANTHER" id="PTHR43711:SF1">
    <property type="entry name" value="HISTIDINE KINASE 1"/>
    <property type="match status" value="1"/>
</dbReference>
<dbReference type="Pfam" id="PF00512">
    <property type="entry name" value="HisKA"/>
    <property type="match status" value="1"/>
</dbReference>
<name>A0A0X3BHZ9_9EURY</name>
<sequence length="610" mass="68689">MRLVEYLSLSSMAPDPRLHVFFRENIFSETDIVKMIVILSFSAIALMLTANGLESDAYLFSPLLCCIPILFAVLWFPRHGLQVTALLVAGFALIHLRYMALGFTVDPIVPGLYVVAFFWFFGAMNLFSQHSHLAVSRYKNLVENARDAKFLCDPETLRLLCASSRFAEVLGYAPHELVGIPAEKFWADGTAKTRFIQEMKKEGYIGNMEMIFLARNGDAHAVLLSCRALVPENLFECTVVDTGNLRSERDDLVQSNGRLRRLIHQSNDIFFMQDTAGRILHFSWMRAPEHNISPDDLIGLGADALLSDDLAVRHMEEVRKVVDTGETAQYNLDLEIAGDRHTFSITIAPMYGGDGGLMGIMGSARDTTEMRRQRLACKQMAWEIDQWKEFVTTMSHELRTPLQPLIGYLQMIVDDPGYYGLSEEIGKYLRTCLLCARQEQAVVERMVELSLLAMDHIELTIREVSLRRLVDSVITGGNYDREAQMSNEISEDVCIWGDPDRLYQVVESLVSNAVKYNVPPKKVRIRYTESNKNHYIMVCDNGIGISSDVIESIFRPFYIGGADKLNRKGGRIGLGLAIANRYIQLHGGEITVTSVVGEGSTFTIRIPREV</sequence>
<keyword evidence="7" id="KW-0472">Membrane</keyword>
<dbReference type="Gene3D" id="3.30.450.20">
    <property type="entry name" value="PAS domain"/>
    <property type="match status" value="2"/>
</dbReference>
<dbReference type="InterPro" id="IPR050736">
    <property type="entry name" value="Sensor_HK_Regulatory"/>
</dbReference>
<feature type="domain" description="PAS" evidence="9">
    <location>
        <begin position="134"/>
        <end position="179"/>
    </location>
</feature>
<keyword evidence="4 10" id="KW-0808">Transferase</keyword>
<keyword evidence="5 10" id="KW-0418">Kinase</keyword>
<dbReference type="SUPFAM" id="SSF55874">
    <property type="entry name" value="ATPase domain of HSP90 chaperone/DNA topoisomerase II/histidine kinase"/>
    <property type="match status" value="1"/>
</dbReference>
<dbReference type="PRINTS" id="PR00344">
    <property type="entry name" value="BCTRLSENSOR"/>
</dbReference>
<dbReference type="Gene3D" id="3.30.565.10">
    <property type="entry name" value="Histidine kinase-like ATPase, C-terminal domain"/>
    <property type="match status" value="1"/>
</dbReference>
<dbReference type="SMART" id="SM00388">
    <property type="entry name" value="HisKA"/>
    <property type="match status" value="1"/>
</dbReference>
<dbReference type="Pfam" id="PF08448">
    <property type="entry name" value="PAS_4"/>
    <property type="match status" value="1"/>
</dbReference>
<reference evidence="10 11" key="1">
    <citation type="submission" date="2016-01" db="EMBL/GenBank/DDBJ databases">
        <authorList>
            <person name="Manzoor S."/>
        </authorList>
    </citation>
    <scope>NUCLEOTIDE SEQUENCE [LARGE SCALE GENOMIC DNA]</scope>
    <source>
        <strain evidence="10">Methanoculleus sp MAB1</strain>
    </source>
</reference>
<dbReference type="NCBIfam" id="TIGR00229">
    <property type="entry name" value="sensory_box"/>
    <property type="match status" value="1"/>
</dbReference>
<dbReference type="GO" id="GO:0000155">
    <property type="term" value="F:phosphorelay sensor kinase activity"/>
    <property type="evidence" value="ECO:0007669"/>
    <property type="project" value="InterPro"/>
</dbReference>
<feature type="transmembrane region" description="Helical" evidence="7">
    <location>
        <begin position="32"/>
        <end position="51"/>
    </location>
</feature>
<evidence type="ECO:0000259" key="9">
    <source>
        <dbReference type="PROSITE" id="PS50112"/>
    </source>
</evidence>
<dbReference type="InterPro" id="IPR003661">
    <property type="entry name" value="HisK_dim/P_dom"/>
</dbReference>
<dbReference type="KEGG" id="mema:MMAB1_0302"/>
<dbReference type="InterPro" id="IPR013656">
    <property type="entry name" value="PAS_4"/>
</dbReference>
<accession>A0A0X3BHZ9</accession>
<evidence type="ECO:0000313" key="10">
    <source>
        <dbReference type="EMBL" id="CVK31519.1"/>
    </source>
</evidence>
<evidence type="ECO:0000259" key="8">
    <source>
        <dbReference type="PROSITE" id="PS50109"/>
    </source>
</evidence>
<dbReference type="CDD" id="cd00075">
    <property type="entry name" value="HATPase"/>
    <property type="match status" value="1"/>
</dbReference>
<keyword evidence="6" id="KW-0902">Two-component regulatory system</keyword>
<dbReference type="SUPFAM" id="SSF55785">
    <property type="entry name" value="PYP-like sensor domain (PAS domain)"/>
    <property type="match status" value="2"/>
</dbReference>
<dbReference type="Gene3D" id="1.10.287.130">
    <property type="match status" value="1"/>
</dbReference>
<dbReference type="AlphaFoldDB" id="A0A0X3BHZ9"/>
<dbReference type="CDD" id="cd00130">
    <property type="entry name" value="PAS"/>
    <property type="match status" value="1"/>
</dbReference>
<dbReference type="PROSITE" id="PS50109">
    <property type="entry name" value="HIS_KIN"/>
    <property type="match status" value="1"/>
</dbReference>
<feature type="transmembrane region" description="Helical" evidence="7">
    <location>
        <begin position="57"/>
        <end position="76"/>
    </location>
</feature>
<dbReference type="InterPro" id="IPR000014">
    <property type="entry name" value="PAS"/>
</dbReference>
<dbReference type="CDD" id="cd00082">
    <property type="entry name" value="HisKA"/>
    <property type="match status" value="1"/>
</dbReference>
<dbReference type="EC" id="2.7.13.3" evidence="2"/>
<proteinExistence type="predicted"/>
<evidence type="ECO:0000256" key="2">
    <source>
        <dbReference type="ARBA" id="ARBA00012438"/>
    </source>
</evidence>
<dbReference type="Pfam" id="PF13426">
    <property type="entry name" value="PAS_9"/>
    <property type="match status" value="1"/>
</dbReference>
<organism evidence="10 11">
    <name type="scientific">Methanoculleus bourgensis</name>
    <dbReference type="NCBI Taxonomy" id="83986"/>
    <lineage>
        <taxon>Archaea</taxon>
        <taxon>Methanobacteriati</taxon>
        <taxon>Methanobacteriota</taxon>
        <taxon>Stenosarchaea group</taxon>
        <taxon>Methanomicrobia</taxon>
        <taxon>Methanomicrobiales</taxon>
        <taxon>Methanomicrobiaceae</taxon>
        <taxon>Methanoculleus</taxon>
    </lineage>
</organism>
<dbReference type="Pfam" id="PF02518">
    <property type="entry name" value="HATPase_c"/>
    <property type="match status" value="1"/>
</dbReference>
<feature type="domain" description="Histidine kinase" evidence="8">
    <location>
        <begin position="393"/>
        <end position="610"/>
    </location>
</feature>
<comment type="catalytic activity">
    <reaction evidence="1">
        <text>ATP + protein L-histidine = ADP + protein N-phospho-L-histidine.</text>
        <dbReference type="EC" id="2.7.13.3"/>
    </reaction>
</comment>
<dbReference type="EMBL" id="LT158599">
    <property type="protein sequence ID" value="CVK31519.1"/>
    <property type="molecule type" value="Genomic_DNA"/>
</dbReference>
<evidence type="ECO:0000256" key="4">
    <source>
        <dbReference type="ARBA" id="ARBA00022679"/>
    </source>
</evidence>
<dbReference type="InterPro" id="IPR036890">
    <property type="entry name" value="HATPase_C_sf"/>
</dbReference>
<dbReference type="SUPFAM" id="SSF47384">
    <property type="entry name" value="Homodimeric domain of signal transducing histidine kinase"/>
    <property type="match status" value="1"/>
</dbReference>
<evidence type="ECO:0000256" key="5">
    <source>
        <dbReference type="ARBA" id="ARBA00022777"/>
    </source>
</evidence>
<feature type="transmembrane region" description="Helical" evidence="7">
    <location>
        <begin position="107"/>
        <end position="127"/>
    </location>
</feature>
<evidence type="ECO:0000313" key="11">
    <source>
        <dbReference type="Proteomes" id="UP000069850"/>
    </source>
</evidence>
<dbReference type="InterPro" id="IPR005467">
    <property type="entry name" value="His_kinase_dom"/>
</dbReference>
<dbReference type="Proteomes" id="UP000069850">
    <property type="component" value="Chromosome 1"/>
</dbReference>
<dbReference type="InterPro" id="IPR003594">
    <property type="entry name" value="HATPase_dom"/>
</dbReference>
<dbReference type="PANTHER" id="PTHR43711">
    <property type="entry name" value="TWO-COMPONENT HISTIDINE KINASE"/>
    <property type="match status" value="1"/>
</dbReference>
<gene>
    <name evidence="10" type="primary">resE</name>
    <name evidence="10" type="ORF">MMAB1_0302</name>
</gene>
<dbReference type="InterPro" id="IPR004358">
    <property type="entry name" value="Sig_transdc_His_kin-like_C"/>
</dbReference>
<dbReference type="InterPro" id="IPR035965">
    <property type="entry name" value="PAS-like_dom_sf"/>
</dbReference>
<dbReference type="InterPro" id="IPR036097">
    <property type="entry name" value="HisK_dim/P_sf"/>
</dbReference>
<protein>
    <recommendedName>
        <fullName evidence="2">histidine kinase</fullName>
        <ecNumber evidence="2">2.7.13.3</ecNumber>
    </recommendedName>
</protein>
<evidence type="ECO:0000256" key="3">
    <source>
        <dbReference type="ARBA" id="ARBA00022553"/>
    </source>
</evidence>
<keyword evidence="7" id="KW-1133">Transmembrane helix</keyword>
<dbReference type="SMART" id="SM00091">
    <property type="entry name" value="PAS"/>
    <property type="match status" value="2"/>
</dbReference>
<evidence type="ECO:0000256" key="6">
    <source>
        <dbReference type="ARBA" id="ARBA00023012"/>
    </source>
</evidence>
<dbReference type="SMART" id="SM00387">
    <property type="entry name" value="HATPase_c"/>
    <property type="match status" value="1"/>
</dbReference>
<keyword evidence="7" id="KW-0812">Transmembrane</keyword>
<evidence type="ECO:0000256" key="7">
    <source>
        <dbReference type="SAM" id="Phobius"/>
    </source>
</evidence>
<keyword evidence="3" id="KW-0597">Phosphoprotein</keyword>
<dbReference type="PROSITE" id="PS50112">
    <property type="entry name" value="PAS"/>
    <property type="match status" value="1"/>
</dbReference>